<dbReference type="PROSITE" id="PS50035">
    <property type="entry name" value="PLD"/>
    <property type="match status" value="1"/>
</dbReference>
<dbReference type="OrthoDB" id="10250191at2759"/>
<dbReference type="PIRSF" id="PIRSF000850">
    <property type="entry name" value="Phospholipase_D_PSS"/>
    <property type="match status" value="1"/>
</dbReference>
<dbReference type="InterPro" id="IPR001736">
    <property type="entry name" value="PLipase_D/transphosphatidylase"/>
</dbReference>
<keyword evidence="4 11" id="KW-0444">Lipid biosynthesis</keyword>
<dbReference type="AlphaFoldDB" id="A0A8S1CT98"/>
<dbReference type="InterPro" id="IPR016270">
    <property type="entry name" value="PGS1"/>
</dbReference>
<evidence type="ECO:0000259" key="12">
    <source>
        <dbReference type="PROSITE" id="PS50035"/>
    </source>
</evidence>
<evidence type="ECO:0000256" key="3">
    <source>
        <dbReference type="ARBA" id="ARBA00010682"/>
    </source>
</evidence>
<feature type="domain" description="PLD phosphodiesterase" evidence="12">
    <location>
        <begin position="148"/>
        <end position="174"/>
    </location>
</feature>
<proteinExistence type="inferred from homology"/>
<evidence type="ECO:0000256" key="2">
    <source>
        <dbReference type="ARBA" id="ARBA00005042"/>
    </source>
</evidence>
<sequence>MRLFTAVAGAASRTAGLWRQSYEWLEAEAPKFSLSGSQVRVLRSPSEFYETLLERSRNAHRRVTLASLYLGTGPLATRLAETLNARLQEAPSLQLRVLLDFTRASRGELNSRTLLLPLRAKGGQVALYHTPELRGLVRMLLPQRWNEVVGLQHMKIYLFDDSVIVSGANLSDDYFTNRQDRYVLIDDCPSLSNFLDGLVSTVSDFSFQLTQDNQTVLAPNWKFHPFNSPRSKFVDAAGHHVSTFYQQWLRQSAADSTQLDTVIYPLIEMRQLGVGNDCRVTKRLIASAPANACVTLSTGYFNLTDEYSKCVIDSGADFDILMAHPSANGFLGARGAAGGIPHAYTLLAHRFRLKLAALGQQLRVTLREYQRQDWTYHAKGLWYQNQSENKPEMTLIGSPNFGERSTVRDLELQLIVATTNEGLKSQLAEEVQDLKLSTTVFPENLDVAQRSTPLWVRMVVFLCKKFF</sequence>
<keyword evidence="9 11" id="KW-1208">Phospholipid metabolism</keyword>
<evidence type="ECO:0000256" key="11">
    <source>
        <dbReference type="RuleBase" id="RU365024"/>
    </source>
</evidence>
<evidence type="ECO:0000256" key="4">
    <source>
        <dbReference type="ARBA" id="ARBA00022516"/>
    </source>
</evidence>
<evidence type="ECO:0000256" key="8">
    <source>
        <dbReference type="ARBA" id="ARBA00023209"/>
    </source>
</evidence>
<evidence type="ECO:0000313" key="13">
    <source>
        <dbReference type="EMBL" id="CAB3372460.1"/>
    </source>
</evidence>
<keyword evidence="11" id="KW-0067">ATP-binding</keyword>
<name>A0A8S1CT98_9INSE</name>
<keyword evidence="8 11" id="KW-0594">Phospholipid biosynthesis</keyword>
<dbReference type="Pfam" id="PF00614">
    <property type="entry name" value="PLDc"/>
    <property type="match status" value="1"/>
</dbReference>
<dbReference type="EC" id="2.7.8.5" evidence="11"/>
<dbReference type="CDD" id="cd09135">
    <property type="entry name" value="PLDc_PGS1_euk_1"/>
    <property type="match status" value="1"/>
</dbReference>
<organism evidence="13 14">
    <name type="scientific">Cloeon dipterum</name>
    <dbReference type="NCBI Taxonomy" id="197152"/>
    <lineage>
        <taxon>Eukaryota</taxon>
        <taxon>Metazoa</taxon>
        <taxon>Ecdysozoa</taxon>
        <taxon>Arthropoda</taxon>
        <taxon>Hexapoda</taxon>
        <taxon>Insecta</taxon>
        <taxon>Pterygota</taxon>
        <taxon>Palaeoptera</taxon>
        <taxon>Ephemeroptera</taxon>
        <taxon>Pisciforma</taxon>
        <taxon>Baetidae</taxon>
        <taxon>Cloeon</taxon>
    </lineage>
</organism>
<evidence type="ECO:0000256" key="1">
    <source>
        <dbReference type="ARBA" id="ARBA00003537"/>
    </source>
</evidence>
<keyword evidence="6" id="KW-0677">Repeat</keyword>
<comment type="catalytic activity">
    <reaction evidence="10 11">
        <text>a CDP-1,2-diacyl-sn-glycerol + sn-glycerol 3-phosphate = a 1,2-diacyl-sn-glycero-3-phospho-(1'-sn-glycero-3'-phosphate) + CMP + H(+)</text>
        <dbReference type="Rhea" id="RHEA:12593"/>
        <dbReference type="ChEBI" id="CHEBI:15378"/>
        <dbReference type="ChEBI" id="CHEBI:57597"/>
        <dbReference type="ChEBI" id="CHEBI:58332"/>
        <dbReference type="ChEBI" id="CHEBI:60110"/>
        <dbReference type="ChEBI" id="CHEBI:60377"/>
        <dbReference type="EC" id="2.7.8.5"/>
    </reaction>
</comment>
<dbReference type="SMART" id="SM00155">
    <property type="entry name" value="PLDc"/>
    <property type="match status" value="2"/>
</dbReference>
<evidence type="ECO:0000313" key="14">
    <source>
        <dbReference type="Proteomes" id="UP000494165"/>
    </source>
</evidence>
<dbReference type="Gene3D" id="3.30.870.10">
    <property type="entry name" value="Endonuclease Chain A"/>
    <property type="match status" value="2"/>
</dbReference>
<keyword evidence="11" id="KW-0496">Mitochondrion</keyword>
<comment type="similarity">
    <text evidence="3 11">Belongs to the CDP-alcohol phosphatidyltransferase class-II family.</text>
</comment>
<dbReference type="GO" id="GO:0005739">
    <property type="term" value="C:mitochondrion"/>
    <property type="evidence" value="ECO:0007669"/>
    <property type="project" value="UniProtKB-SubCell"/>
</dbReference>
<evidence type="ECO:0000256" key="5">
    <source>
        <dbReference type="ARBA" id="ARBA00022679"/>
    </source>
</evidence>
<evidence type="ECO:0000256" key="9">
    <source>
        <dbReference type="ARBA" id="ARBA00023264"/>
    </source>
</evidence>
<evidence type="ECO:0000256" key="7">
    <source>
        <dbReference type="ARBA" id="ARBA00023098"/>
    </source>
</evidence>
<reference evidence="13 14" key="1">
    <citation type="submission" date="2020-04" db="EMBL/GenBank/DDBJ databases">
        <authorList>
            <person name="Alioto T."/>
            <person name="Alioto T."/>
            <person name="Gomez Garrido J."/>
        </authorList>
    </citation>
    <scope>NUCLEOTIDE SEQUENCE [LARGE SCALE GENOMIC DNA]</scope>
</reference>
<accession>A0A8S1CT98</accession>
<keyword evidence="11" id="KW-0547">Nucleotide-binding</keyword>
<dbReference type="Proteomes" id="UP000494165">
    <property type="component" value="Unassembled WGS sequence"/>
</dbReference>
<keyword evidence="14" id="KW-1185">Reference proteome</keyword>
<dbReference type="SUPFAM" id="SSF56024">
    <property type="entry name" value="Phospholipase D/nuclease"/>
    <property type="match status" value="1"/>
</dbReference>
<evidence type="ECO:0000256" key="10">
    <source>
        <dbReference type="ARBA" id="ARBA00048586"/>
    </source>
</evidence>
<gene>
    <name evidence="13" type="ORF">CLODIP_2_CD12822</name>
</gene>
<dbReference type="PANTHER" id="PTHR12586:SF1">
    <property type="entry name" value="CDP-DIACYLGLYCEROL--GLYCEROL-3-PHOSPHATE 3-PHOSPHATIDYLTRANSFERASE, MITOCHONDRIAL"/>
    <property type="match status" value="1"/>
</dbReference>
<keyword evidence="7 11" id="KW-0443">Lipid metabolism</keyword>
<comment type="function">
    <text evidence="1 11">Functions in the biosynthesis of the anionic phospholipids phosphatidylglycerol and cardiolipin.</text>
</comment>
<dbReference type="PANTHER" id="PTHR12586">
    <property type="entry name" value="CDP-DIACYLGLYCEROL--SERINE O-PHOSPHATIDYLTRANSFERASE"/>
    <property type="match status" value="1"/>
</dbReference>
<comment type="subcellular location">
    <subcellularLocation>
        <location evidence="11">Mitochondrion</location>
    </subcellularLocation>
</comment>
<dbReference type="CDD" id="cd09137">
    <property type="entry name" value="PLDc_PGS1_euk_2"/>
    <property type="match status" value="1"/>
</dbReference>
<evidence type="ECO:0000256" key="6">
    <source>
        <dbReference type="ARBA" id="ARBA00022737"/>
    </source>
</evidence>
<dbReference type="EMBL" id="CADEPI010000073">
    <property type="protein sequence ID" value="CAB3372460.1"/>
    <property type="molecule type" value="Genomic_DNA"/>
</dbReference>
<comment type="pathway">
    <text evidence="2 11">Phospholipid metabolism; phosphatidylglycerol biosynthesis; phosphatidylglycerol from CDP-diacylglycerol: step 1/2.</text>
</comment>
<dbReference type="GO" id="GO:0032049">
    <property type="term" value="P:cardiolipin biosynthetic process"/>
    <property type="evidence" value="ECO:0007669"/>
    <property type="project" value="InterPro"/>
</dbReference>
<dbReference type="GO" id="GO:0008444">
    <property type="term" value="F:CDP-diacylglycerol-glycerol-3-phosphate 3-phosphatidyltransferase activity"/>
    <property type="evidence" value="ECO:0007669"/>
    <property type="project" value="UniProtKB-EC"/>
</dbReference>
<dbReference type="GO" id="GO:0005524">
    <property type="term" value="F:ATP binding"/>
    <property type="evidence" value="ECO:0007669"/>
    <property type="project" value="UniProtKB-KW"/>
</dbReference>
<protein>
    <recommendedName>
        <fullName evidence="11">CDP-diacylglycerol--glycerol-3-phosphate 3-phosphatidyltransferase</fullName>
        <ecNumber evidence="11">2.7.8.5</ecNumber>
    </recommendedName>
</protein>
<comment type="caution">
    <text evidence="13">The sequence shown here is derived from an EMBL/GenBank/DDBJ whole genome shotgun (WGS) entry which is preliminary data.</text>
</comment>
<keyword evidence="5 11" id="KW-0808">Transferase</keyword>